<dbReference type="Proteomes" id="UP000629596">
    <property type="component" value="Unassembled WGS sequence"/>
</dbReference>
<protein>
    <submittedName>
        <fullName evidence="2">Phosphoglycerate mutase family protein</fullName>
    </submittedName>
</protein>
<accession>A0A3D8HD72</accession>
<evidence type="ECO:0000313" key="1">
    <source>
        <dbReference type="EMBL" id="MBC8602846.1"/>
    </source>
</evidence>
<comment type="caution">
    <text evidence="2">The sequence shown here is derived from an EMBL/GenBank/DDBJ whole genome shotgun (WGS) entry which is preliminary data.</text>
</comment>
<dbReference type="AlphaFoldDB" id="A0A3D8HD72"/>
<reference evidence="1 4" key="2">
    <citation type="submission" date="2020-08" db="EMBL/GenBank/DDBJ databases">
        <title>Genome public.</title>
        <authorList>
            <person name="Liu C."/>
            <person name="Sun Q."/>
        </authorList>
    </citation>
    <scope>NUCLEOTIDE SEQUENCE [LARGE SCALE GENOMIC DNA]</scope>
    <source>
        <strain evidence="1 4">426_9</strain>
    </source>
</reference>
<proteinExistence type="predicted"/>
<evidence type="ECO:0000313" key="3">
    <source>
        <dbReference type="Proteomes" id="UP000256321"/>
    </source>
</evidence>
<dbReference type="EMBL" id="QREV01000038">
    <property type="protein sequence ID" value="RDU48467.1"/>
    <property type="molecule type" value="Genomic_DNA"/>
</dbReference>
<dbReference type="EMBL" id="JACRTI010000038">
    <property type="protein sequence ID" value="MBC8602846.1"/>
    <property type="molecule type" value="Genomic_DNA"/>
</dbReference>
<dbReference type="Proteomes" id="UP000256321">
    <property type="component" value="Unassembled WGS sequence"/>
</dbReference>
<sequence length="195" mass="22937">MKQIEEIATKNQDKAWEIIRDTNIMGIWQDAGATINLVGSLKTGLLMKHRDIDFHIYTERLDVADSFSAMTKLAQHPRIKRIEYGNLIDTDEKCIEWHAWYEDENKDLWQLDMIHIEKGSTYDGYFEKVAERISKLLTEETRQAILRLKYETPDTEKIMGIVYYQAVIQGGVRTYTEFTEWLKNNPTDGIIEWMP</sequence>
<reference evidence="2 3" key="1">
    <citation type="submission" date="2018-07" db="EMBL/GenBank/DDBJ databases">
        <title>Parabacteroides acidifaciens nov. sp., isolated from human feces.</title>
        <authorList>
            <person name="Wang Y.J."/>
        </authorList>
    </citation>
    <scope>NUCLEOTIDE SEQUENCE [LARGE SCALE GENOMIC DNA]</scope>
    <source>
        <strain evidence="2 3">426-9</strain>
    </source>
</reference>
<organism evidence="2 3">
    <name type="scientific">Parabacteroides acidifaciens</name>
    <dbReference type="NCBI Taxonomy" id="2290935"/>
    <lineage>
        <taxon>Bacteria</taxon>
        <taxon>Pseudomonadati</taxon>
        <taxon>Bacteroidota</taxon>
        <taxon>Bacteroidia</taxon>
        <taxon>Bacteroidales</taxon>
        <taxon>Tannerellaceae</taxon>
        <taxon>Parabacteroides</taxon>
    </lineage>
</organism>
<name>A0A3D8HD72_9BACT</name>
<evidence type="ECO:0000313" key="2">
    <source>
        <dbReference type="EMBL" id="RDU48467.1"/>
    </source>
</evidence>
<gene>
    <name evidence="2" type="ORF">DWU89_14460</name>
    <name evidence="1" type="ORF">H8784_14095</name>
</gene>
<evidence type="ECO:0000313" key="4">
    <source>
        <dbReference type="Proteomes" id="UP000629596"/>
    </source>
</evidence>
<keyword evidence="4" id="KW-1185">Reference proteome</keyword>
<dbReference type="RefSeq" id="WP_115500338.1">
    <property type="nucleotide sequence ID" value="NZ_JACRTI010000038.1"/>
</dbReference>